<feature type="transmembrane region" description="Helical" evidence="1">
    <location>
        <begin position="6"/>
        <end position="25"/>
    </location>
</feature>
<keyword evidence="1" id="KW-1133">Transmembrane helix</keyword>
<dbReference type="Proteomes" id="UP001177185">
    <property type="component" value="Segment"/>
</dbReference>
<reference evidence="2 3" key="1">
    <citation type="journal article" date="2021" name="Quality assurance and safety of crops and foods">
        <title>Isolation and characterization of broad host-range of bacteriophages infecting Cronobacter sakazakii and its biocontrol potential in dairy products.</title>
        <authorList>
            <person name="Li H."/>
            <person name="Yang X.-J."/>
            <person name="Zhu X.-Y."/>
            <person name="Gao L."/>
            <person name="Rao S.-Q."/>
            <person name="Yuan L."/>
            <person name="Yang Z.-Q."/>
        </authorList>
    </citation>
    <scope>NUCLEOTIDE SEQUENCE [LARGE SCALE GENOMIC DNA]</scope>
</reference>
<organism evidence="2 3">
    <name type="scientific">Cronobacter phage EspYZU05</name>
    <dbReference type="NCBI Taxonomy" id="2836139"/>
    <lineage>
        <taxon>Viruses</taxon>
        <taxon>Duplodnaviria</taxon>
        <taxon>Heunggongvirae</taxon>
        <taxon>Uroviricota</taxon>
        <taxon>Caudoviricetes</taxon>
        <taxon>Autographivirales</taxon>
        <taxon>Autonotataviridae</taxon>
        <taxon>Melnykvirinae</taxon>
        <taxon>Cronosvirus</taxon>
        <taxon>Cronosvirus EspYZU05</taxon>
    </lineage>
</organism>
<evidence type="ECO:0000256" key="1">
    <source>
        <dbReference type="SAM" id="Phobius"/>
    </source>
</evidence>
<proteinExistence type="predicted"/>
<sequence length="47" mass="5479">MSLLSSILFIGITLFVVLVMIPWALRLDAEASIHELRKQMDKDYERD</sequence>
<accession>A0AA47NDP4</accession>
<dbReference type="EMBL" id="MW882933">
    <property type="protein sequence ID" value="UGV21578.1"/>
    <property type="molecule type" value="Genomic_DNA"/>
</dbReference>
<keyword evidence="1" id="KW-0812">Transmembrane</keyword>
<keyword evidence="3" id="KW-1185">Reference proteome</keyword>
<keyword evidence="1" id="KW-0472">Membrane</keyword>
<evidence type="ECO:0000313" key="3">
    <source>
        <dbReference type="Proteomes" id="UP001177185"/>
    </source>
</evidence>
<evidence type="ECO:0000313" key="2">
    <source>
        <dbReference type="EMBL" id="UGV21578.1"/>
    </source>
</evidence>
<name>A0AA47NDP4_9CAUD</name>
<protein>
    <submittedName>
        <fullName evidence="2">Uncharacterized protein</fullName>
    </submittedName>
</protein>